<dbReference type="InParanoid" id="A0A286UFQ3"/>
<evidence type="ECO:0000256" key="3">
    <source>
        <dbReference type="ARBA" id="ARBA00022801"/>
    </source>
</evidence>
<dbReference type="GO" id="GO:0006508">
    <property type="term" value="P:proteolysis"/>
    <property type="evidence" value="ECO:0007669"/>
    <property type="project" value="UniProtKB-KW"/>
</dbReference>
<accession>A0A286UFQ3</accession>
<dbReference type="SUPFAM" id="SSF53182">
    <property type="entry name" value="Pyrrolidone carboxyl peptidase (pyroglutamate aminopeptidase)"/>
    <property type="match status" value="1"/>
</dbReference>
<name>A0A286UFQ3_9AGAM</name>
<evidence type="ECO:0000256" key="1">
    <source>
        <dbReference type="ARBA" id="ARBA00006641"/>
    </source>
</evidence>
<dbReference type="STRING" id="2282107.A0A286UFQ3"/>
<dbReference type="PANTHER" id="PTHR23402">
    <property type="entry name" value="PROTEASE FAMILY C15 PYROGLUTAMYL-PEPTIDASE I-RELATED"/>
    <property type="match status" value="1"/>
</dbReference>
<keyword evidence="2" id="KW-0645">Protease</keyword>
<dbReference type="Proteomes" id="UP000217199">
    <property type="component" value="Unassembled WGS sequence"/>
</dbReference>
<dbReference type="GO" id="GO:0008234">
    <property type="term" value="F:cysteine-type peptidase activity"/>
    <property type="evidence" value="ECO:0007669"/>
    <property type="project" value="UniProtKB-KW"/>
</dbReference>
<dbReference type="InterPro" id="IPR036440">
    <property type="entry name" value="Peptidase_C15-like_sf"/>
</dbReference>
<evidence type="ECO:0000313" key="6">
    <source>
        <dbReference type="Proteomes" id="UP000217199"/>
    </source>
</evidence>
<dbReference type="Gene3D" id="3.40.630.20">
    <property type="entry name" value="Peptidase C15, pyroglutamyl peptidase I-like"/>
    <property type="match status" value="1"/>
</dbReference>
<dbReference type="PANTHER" id="PTHR23402:SF1">
    <property type="entry name" value="PYROGLUTAMYL-PEPTIDASE I"/>
    <property type="match status" value="1"/>
</dbReference>
<dbReference type="OrthoDB" id="407146at2759"/>
<comment type="caution">
    <text evidence="5">The sequence shown here is derived from an EMBL/GenBank/DDBJ whole genome shotgun (WGS) entry which is preliminary data.</text>
</comment>
<keyword evidence="3" id="KW-0378">Hydrolase</keyword>
<gene>
    <name evidence="5" type="ORF">PNOK_0521100</name>
</gene>
<comment type="similarity">
    <text evidence="1">Belongs to the peptidase C15 family.</text>
</comment>
<evidence type="ECO:0000256" key="4">
    <source>
        <dbReference type="ARBA" id="ARBA00022807"/>
    </source>
</evidence>
<dbReference type="AlphaFoldDB" id="A0A286UFQ3"/>
<dbReference type="InterPro" id="IPR016125">
    <property type="entry name" value="Peptidase_C15-like"/>
</dbReference>
<dbReference type="EMBL" id="NBII01000005">
    <property type="protein sequence ID" value="PAV18369.1"/>
    <property type="molecule type" value="Genomic_DNA"/>
</dbReference>
<evidence type="ECO:0000256" key="2">
    <source>
        <dbReference type="ARBA" id="ARBA00022670"/>
    </source>
</evidence>
<keyword evidence="6" id="KW-1185">Reference proteome</keyword>
<protein>
    <submittedName>
        <fullName evidence="5">Peptidase pyroglutamyl peptidase I</fullName>
    </submittedName>
</protein>
<sequence>MPHIPFIAPSNLRKLDTNPYRVLITGFGPFASYAENPSWLAVRELHNVLLEPDALDIEPITIDNQVAFDLKNQPNSRSIHITALEIPVSYSTVLSVVSGLHARPPILPNKNLPGTIGFNSPRVLAPDPPADGFDYILHIGAGKRGGLRAEKLGHKSGYYNKDANGEYAPVINPANTQIRPVHVEDEADRFERERLGDANKDNVENRGFGKGYEGLEEELRTEIDVDTLIQSLKADGFSKIESSTNAGHYLCDFVYYCSLAESYKTQMDQRPEGGNGKDTRVIFVHCPPVGEELTTSEVTDALKRIVSIICSQKL</sequence>
<reference evidence="5 6" key="1">
    <citation type="journal article" date="2017" name="Mol. Ecol.">
        <title>Comparative and population genomic landscape of Phellinus noxius: A hypervariable fungus causing root rot in trees.</title>
        <authorList>
            <person name="Chung C.L."/>
            <person name="Lee T.J."/>
            <person name="Akiba M."/>
            <person name="Lee H.H."/>
            <person name="Kuo T.H."/>
            <person name="Liu D."/>
            <person name="Ke H.M."/>
            <person name="Yokoi T."/>
            <person name="Roa M.B."/>
            <person name="Lu M.J."/>
            <person name="Chang Y.Y."/>
            <person name="Ann P.J."/>
            <person name="Tsai J.N."/>
            <person name="Chen C.Y."/>
            <person name="Tzean S.S."/>
            <person name="Ota Y."/>
            <person name="Hattori T."/>
            <person name="Sahashi N."/>
            <person name="Liou R.F."/>
            <person name="Kikuchi T."/>
            <person name="Tsai I.J."/>
        </authorList>
    </citation>
    <scope>NUCLEOTIDE SEQUENCE [LARGE SCALE GENOMIC DNA]</scope>
    <source>
        <strain evidence="5 6">FFPRI411160</strain>
    </source>
</reference>
<organism evidence="5 6">
    <name type="scientific">Pyrrhoderma noxium</name>
    <dbReference type="NCBI Taxonomy" id="2282107"/>
    <lineage>
        <taxon>Eukaryota</taxon>
        <taxon>Fungi</taxon>
        <taxon>Dikarya</taxon>
        <taxon>Basidiomycota</taxon>
        <taxon>Agaricomycotina</taxon>
        <taxon>Agaricomycetes</taxon>
        <taxon>Hymenochaetales</taxon>
        <taxon>Hymenochaetaceae</taxon>
        <taxon>Pyrrhoderma</taxon>
    </lineage>
</organism>
<proteinExistence type="inferred from homology"/>
<evidence type="ECO:0000313" key="5">
    <source>
        <dbReference type="EMBL" id="PAV18369.1"/>
    </source>
</evidence>
<keyword evidence="4" id="KW-0788">Thiol protease</keyword>